<dbReference type="HOGENOM" id="CLU_735483_0_0_0"/>
<reference evidence="2" key="1">
    <citation type="submission" date="2006-10" db="EMBL/GenBank/DDBJ databases">
        <title>Complete sequence of Solibacter usitatus Ellin6076.</title>
        <authorList>
            <consortium name="US DOE Joint Genome Institute"/>
            <person name="Copeland A."/>
            <person name="Lucas S."/>
            <person name="Lapidus A."/>
            <person name="Barry K."/>
            <person name="Detter J.C."/>
            <person name="Glavina del Rio T."/>
            <person name="Hammon N."/>
            <person name="Israni S."/>
            <person name="Dalin E."/>
            <person name="Tice H."/>
            <person name="Pitluck S."/>
            <person name="Thompson L.S."/>
            <person name="Brettin T."/>
            <person name="Bruce D."/>
            <person name="Han C."/>
            <person name="Tapia R."/>
            <person name="Gilna P."/>
            <person name="Schmutz J."/>
            <person name="Larimer F."/>
            <person name="Land M."/>
            <person name="Hauser L."/>
            <person name="Kyrpides N."/>
            <person name="Mikhailova N."/>
            <person name="Janssen P.H."/>
            <person name="Kuske C.R."/>
            <person name="Richardson P."/>
        </authorList>
    </citation>
    <scope>NUCLEOTIDE SEQUENCE</scope>
    <source>
        <strain evidence="2">Ellin6076</strain>
    </source>
</reference>
<dbReference type="eggNOG" id="COG4655">
    <property type="taxonomic scope" value="Bacteria"/>
</dbReference>
<evidence type="ECO:0000313" key="2">
    <source>
        <dbReference type="EMBL" id="ABJ87451.1"/>
    </source>
</evidence>
<dbReference type="EMBL" id="CP000473">
    <property type="protein sequence ID" value="ABJ87451.1"/>
    <property type="molecule type" value="Genomic_DNA"/>
</dbReference>
<dbReference type="AlphaFoldDB" id="Q01SB9"/>
<evidence type="ECO:0000259" key="1">
    <source>
        <dbReference type="Pfam" id="PF13400"/>
    </source>
</evidence>
<proteinExistence type="predicted"/>
<name>Q01SB9_SOLUE</name>
<dbReference type="Pfam" id="PF13400">
    <property type="entry name" value="Tad"/>
    <property type="match status" value="1"/>
</dbReference>
<gene>
    <name evidence="2" type="ordered locus">Acid_6529</name>
</gene>
<dbReference type="KEGG" id="sus:Acid_6529"/>
<organism evidence="2">
    <name type="scientific">Solibacter usitatus (strain Ellin6076)</name>
    <dbReference type="NCBI Taxonomy" id="234267"/>
    <lineage>
        <taxon>Bacteria</taxon>
        <taxon>Pseudomonadati</taxon>
        <taxon>Acidobacteriota</taxon>
        <taxon>Terriglobia</taxon>
        <taxon>Bryobacterales</taxon>
        <taxon>Solibacteraceae</taxon>
        <taxon>Candidatus Solibacter</taxon>
    </lineage>
</organism>
<dbReference type="InterPro" id="IPR028087">
    <property type="entry name" value="Tad_N"/>
</dbReference>
<feature type="domain" description="Putative Flp pilus-assembly TadG-like N-terminal" evidence="1">
    <location>
        <begin position="12"/>
        <end position="57"/>
    </location>
</feature>
<sequence precursor="true">MPRRPKSRRGFVLVTMALSTVAVLGVVGLAVDVGRIFIAKNEVQVYCDSAAVAAAAALDGTTYGIAAAAGAAAASPNKWNFGTTAILSPLVTFAQAPGGPWLANPNSAAGYTYAHVAASVTVPLYFLPLVVGQSTSAVTAAAAAGQISLAALPRGLAPYTAVSTNTAGPTFGFVAGNSYTIHWPTYNANRSHCRVDNPDKCFNSPPCAGDSAASLSAVVANWGSKYHGYWGSNSNSDIAAAVMDTIQLTPLAVGDNVDPLLTPGNKQSEAGYLDQRASQDTDTTDNTVAGYLASAGHNGRRLLPVAIVNPIDPEHTIVTGYGQFLLYSNGSSSDYYKKNGNGNSPYCAVYAGPFNIGSLGPGAGGATGASFVRLVE</sequence>
<accession>Q01SB9</accession>
<protein>
    <recommendedName>
        <fullName evidence="1">Putative Flp pilus-assembly TadG-like N-terminal domain-containing protein</fullName>
    </recommendedName>
</protein>
<dbReference type="STRING" id="234267.Acid_6529"/>
<dbReference type="InParanoid" id="Q01SB9"/>